<dbReference type="EMBL" id="PUHY01000012">
    <property type="protein sequence ID" value="PQO32822.1"/>
    <property type="molecule type" value="Genomic_DNA"/>
</dbReference>
<dbReference type="InterPro" id="IPR036390">
    <property type="entry name" value="WH_DNA-bd_sf"/>
</dbReference>
<evidence type="ECO:0000256" key="1">
    <source>
        <dbReference type="ARBA" id="ARBA00011046"/>
    </source>
</evidence>
<evidence type="ECO:0000313" key="6">
    <source>
        <dbReference type="EMBL" id="PQO32822.1"/>
    </source>
</evidence>
<dbReference type="GO" id="GO:0003677">
    <property type="term" value="F:DNA binding"/>
    <property type="evidence" value="ECO:0007669"/>
    <property type="project" value="UniProtKB-KW"/>
</dbReference>
<evidence type="ECO:0000256" key="2">
    <source>
        <dbReference type="ARBA" id="ARBA00023015"/>
    </source>
</evidence>
<feature type="compositionally biased region" description="Basic residues" evidence="5">
    <location>
        <begin position="134"/>
        <end position="144"/>
    </location>
</feature>
<dbReference type="PIRSF" id="PIRSF019455">
    <property type="entry name" value="CopR_AtkY"/>
    <property type="match status" value="1"/>
</dbReference>
<keyword evidence="2" id="KW-0805">Transcription regulation</keyword>
<name>A0A2S8FKX2_9BACT</name>
<protein>
    <submittedName>
        <fullName evidence="6">CopY family transcriptional regulator</fullName>
    </submittedName>
</protein>
<evidence type="ECO:0000256" key="5">
    <source>
        <dbReference type="SAM" id="MobiDB-lite"/>
    </source>
</evidence>
<dbReference type="Proteomes" id="UP000238322">
    <property type="component" value="Unassembled WGS sequence"/>
</dbReference>
<keyword evidence="3" id="KW-0238">DNA-binding</keyword>
<evidence type="ECO:0000256" key="3">
    <source>
        <dbReference type="ARBA" id="ARBA00023125"/>
    </source>
</evidence>
<evidence type="ECO:0000313" key="7">
    <source>
        <dbReference type="Proteomes" id="UP000238322"/>
    </source>
</evidence>
<feature type="region of interest" description="Disordered" evidence="5">
    <location>
        <begin position="121"/>
        <end position="144"/>
    </location>
</feature>
<comment type="caution">
    <text evidence="6">The sequence shown here is derived from an EMBL/GenBank/DDBJ whole genome shotgun (WGS) entry which is preliminary data.</text>
</comment>
<reference evidence="6 7" key="1">
    <citation type="submission" date="2018-02" db="EMBL/GenBank/DDBJ databases">
        <title>Comparative genomes isolates from brazilian mangrove.</title>
        <authorList>
            <person name="Araujo J.E."/>
            <person name="Taketani R.G."/>
            <person name="Silva M.C.P."/>
            <person name="Loureco M.V."/>
            <person name="Andreote F.D."/>
        </authorList>
    </citation>
    <scope>NUCLEOTIDE SEQUENCE [LARGE SCALE GENOMIC DNA]</scope>
    <source>
        <strain evidence="6 7">Hex-1 MGV</strain>
    </source>
</reference>
<comment type="similarity">
    <text evidence="1">Belongs to the BlaI transcriptional regulatory family.</text>
</comment>
<organism evidence="6 7">
    <name type="scientific">Blastopirellula marina</name>
    <dbReference type="NCBI Taxonomy" id="124"/>
    <lineage>
        <taxon>Bacteria</taxon>
        <taxon>Pseudomonadati</taxon>
        <taxon>Planctomycetota</taxon>
        <taxon>Planctomycetia</taxon>
        <taxon>Pirellulales</taxon>
        <taxon>Pirellulaceae</taxon>
        <taxon>Blastopirellula</taxon>
    </lineage>
</organism>
<evidence type="ECO:0000256" key="4">
    <source>
        <dbReference type="ARBA" id="ARBA00023163"/>
    </source>
</evidence>
<dbReference type="OrthoDB" id="280196at2"/>
<dbReference type="RefSeq" id="WP_105331834.1">
    <property type="nucleotide sequence ID" value="NZ_PUHY01000012.1"/>
</dbReference>
<dbReference type="Pfam" id="PF03965">
    <property type="entry name" value="Penicillinase_R"/>
    <property type="match status" value="1"/>
</dbReference>
<gene>
    <name evidence="6" type="ORF">C5Y83_21810</name>
</gene>
<dbReference type="SUPFAM" id="SSF46785">
    <property type="entry name" value="Winged helix' DNA-binding domain"/>
    <property type="match status" value="1"/>
</dbReference>
<dbReference type="InterPro" id="IPR005650">
    <property type="entry name" value="BlaI_family"/>
</dbReference>
<keyword evidence="4" id="KW-0804">Transcription</keyword>
<dbReference type="Gene3D" id="1.10.10.10">
    <property type="entry name" value="Winged helix-like DNA-binding domain superfamily/Winged helix DNA-binding domain"/>
    <property type="match status" value="1"/>
</dbReference>
<feature type="compositionally biased region" description="Low complexity" evidence="5">
    <location>
        <begin position="123"/>
        <end position="133"/>
    </location>
</feature>
<accession>A0A2S8FKX2</accession>
<sequence>MARPKAKQLTERELEIMHVFWQEDACGVAEVQQALEKSGRPLAYTTVSTLVKILEEKGFLEQITDERPYQFQAVRSFADVSGRLITDLIERVFGGSREALLTRLFDPGQISAKERKLIESLLQQPPAESQKPSSKPKPKPPRSS</sequence>
<dbReference type="AlphaFoldDB" id="A0A2S8FKX2"/>
<dbReference type="InterPro" id="IPR036388">
    <property type="entry name" value="WH-like_DNA-bd_sf"/>
</dbReference>
<dbReference type="GO" id="GO:0045892">
    <property type="term" value="P:negative regulation of DNA-templated transcription"/>
    <property type="evidence" value="ECO:0007669"/>
    <property type="project" value="InterPro"/>
</dbReference>
<proteinExistence type="inferred from homology"/>